<dbReference type="Pfam" id="PF08905">
    <property type="entry name" value="DUF1850"/>
    <property type="match status" value="1"/>
</dbReference>
<name>A0A1C7DR28_9BACL</name>
<reference evidence="2" key="2">
    <citation type="submission" date="2016-10" db="EMBL/GenBank/DDBJ databases">
        <authorList>
            <person name="See-Too W.S."/>
        </authorList>
    </citation>
    <scope>NUCLEOTIDE SEQUENCE [LARGE SCALE GENOMIC DNA]</scope>
    <source>
        <strain evidence="2">DSM 24743</strain>
    </source>
</reference>
<evidence type="ECO:0000313" key="1">
    <source>
        <dbReference type="EMBL" id="ANU13731.1"/>
    </source>
</evidence>
<dbReference type="KEGG" id="phc:BBI08_07655"/>
<protein>
    <submittedName>
        <fullName evidence="1">RocC</fullName>
    </submittedName>
</protein>
<dbReference type="OrthoDB" id="4304at2"/>
<dbReference type="InterPro" id="IPR015001">
    <property type="entry name" value="DUF1850"/>
</dbReference>
<dbReference type="AlphaFoldDB" id="A0A1C7DR28"/>
<keyword evidence="2" id="KW-1185">Reference proteome</keyword>
<proteinExistence type="predicted"/>
<evidence type="ECO:0000313" key="2">
    <source>
        <dbReference type="Proteomes" id="UP000092687"/>
    </source>
</evidence>
<gene>
    <name evidence="1" type="ORF">BBI08_07655</name>
</gene>
<dbReference type="Proteomes" id="UP000092687">
    <property type="component" value="Chromosome"/>
</dbReference>
<organism evidence="1 2">
    <name type="scientific">Planococcus halocryophilus</name>
    <dbReference type="NCBI Taxonomy" id="1215089"/>
    <lineage>
        <taxon>Bacteria</taxon>
        <taxon>Bacillati</taxon>
        <taxon>Bacillota</taxon>
        <taxon>Bacilli</taxon>
        <taxon>Bacillales</taxon>
        <taxon>Caryophanaceae</taxon>
        <taxon>Planococcus</taxon>
    </lineage>
</organism>
<dbReference type="STRING" id="1215089.BBI08_07655"/>
<accession>A0A1C7DR28</accession>
<reference evidence="2" key="1">
    <citation type="submission" date="2016-07" db="EMBL/GenBank/DDBJ databases">
        <authorList>
            <person name="See-Too W.S."/>
        </authorList>
    </citation>
    <scope>NUCLEOTIDE SEQUENCE [LARGE SCALE GENOMIC DNA]</scope>
    <source>
        <strain evidence="2">DSM 24743</strain>
    </source>
</reference>
<sequence length="174" mass="20352">MRFTRIQQILLLMIALILISSLIAFTPSKKYYVFIDNETEDIAAYIPVESQFFQIIYTHSIHLSEVIESYKIVGNDQLMMTELEYEDFNIGMPSNAGEGETFVEKDGKYFIKNMTRKIPEFRLFVGDVDANLSFKTKGHRMDLKKTLERGKSYTFRVQHVSLFQLRKGVKIDER</sequence>
<dbReference type="EMBL" id="CP016537">
    <property type="protein sequence ID" value="ANU13731.1"/>
    <property type="molecule type" value="Genomic_DNA"/>
</dbReference>
<dbReference type="RefSeq" id="WP_008498115.1">
    <property type="nucleotide sequence ID" value="NZ_CP016537.2"/>
</dbReference>